<evidence type="ECO:0000256" key="15">
    <source>
        <dbReference type="SAM" id="MobiDB-lite"/>
    </source>
</evidence>
<evidence type="ECO:0000256" key="9">
    <source>
        <dbReference type="ARBA" id="ARBA00023040"/>
    </source>
</evidence>
<dbReference type="PROSITE" id="PS50262">
    <property type="entry name" value="G_PROTEIN_RECEP_F1_2"/>
    <property type="match status" value="1"/>
</dbReference>
<evidence type="ECO:0000313" key="18">
    <source>
        <dbReference type="EMBL" id="TSN48470.1"/>
    </source>
</evidence>
<feature type="compositionally biased region" description="Basic and acidic residues" evidence="15">
    <location>
        <begin position="801"/>
        <end position="815"/>
    </location>
</feature>
<dbReference type="GO" id="GO:0005886">
    <property type="term" value="C:plasma membrane"/>
    <property type="evidence" value="ECO:0007669"/>
    <property type="project" value="UniProtKB-SubCell"/>
</dbReference>
<evidence type="ECO:0000313" key="19">
    <source>
        <dbReference type="Proteomes" id="UP000319801"/>
    </source>
</evidence>
<feature type="region of interest" description="Disordered" evidence="15">
    <location>
        <begin position="822"/>
        <end position="841"/>
    </location>
</feature>
<feature type="transmembrane region" description="Helical" evidence="16">
    <location>
        <begin position="1255"/>
        <end position="1280"/>
    </location>
</feature>
<dbReference type="GO" id="GO:0007631">
    <property type="term" value="P:feeding behavior"/>
    <property type="evidence" value="ECO:0007669"/>
    <property type="project" value="InterPro"/>
</dbReference>
<keyword evidence="5" id="KW-1003">Cell membrane</keyword>
<dbReference type="CDD" id="cd15208">
    <property type="entry name" value="7tmA_OXR"/>
    <property type="match status" value="1"/>
</dbReference>
<feature type="transmembrane region" description="Helical" evidence="16">
    <location>
        <begin position="1041"/>
        <end position="1062"/>
    </location>
</feature>
<evidence type="ECO:0000256" key="3">
    <source>
        <dbReference type="ARBA" id="ARBA00006937"/>
    </source>
</evidence>
<dbReference type="InterPro" id="IPR017452">
    <property type="entry name" value="GPCR_Rhodpsn_7TM"/>
</dbReference>
<feature type="region of interest" description="Disordered" evidence="15">
    <location>
        <begin position="603"/>
        <end position="623"/>
    </location>
</feature>
<feature type="region of interest" description="Disordered" evidence="15">
    <location>
        <begin position="78"/>
        <end position="102"/>
    </location>
</feature>
<feature type="transmembrane region" description="Helical" evidence="16">
    <location>
        <begin position="1083"/>
        <end position="1106"/>
    </location>
</feature>
<dbReference type="Gene3D" id="3.30.870.10">
    <property type="entry name" value="Endonuclease Chain A"/>
    <property type="match status" value="1"/>
</dbReference>
<sequence>MESTLSMLSSLKENFNSEDYILPHYKEAYRLAIDCLVIDGKQAYQEFLQAEKLVSFLSEDEITFITQNAEHLPVNEDIEDVDSPTDEGNSTGTYWPTHSDSPPPDLDLGWPEDMHSRVQTNINILYHPPRANMPTIKEALRKHIQDARQVIAIAMDVFTDIDVFKEVVDASIRGIPVYILLDQGHFKSFLTMLANLDIQIQKLRNMRVRTVQGQEYVCKSGAKFHGGMGQKFVLIDCQTVFFGTYSLVWSCEKIHLNMVQVITGELVESYDEEFRTLYARSNVPVELQSQDGLSDRSMNGKRENYLGRPIRAFERKDHLRHTLDSVYRQTCERQAGFRGMGEDLIPHHSRFLQDAVEFNKRHSYAGEPREPPHIMPQSRYGSSNWNVAEDVRRFGGHYPNVTESGYGNARMNFLNRAANLRQSYHGQDKQVLSMQQNLPSLATTSKSYMRTWRIESYLKNSDAPVGEPCDYLDQYEMENKQVPAMHSRLRSSLVFRSIIPEDSEPNSYTNDSMLSLRREDQFERQPAAKYYSSTQWNPTDLRDNRVQPDELMFKRMSMQIPEHSGKNVGFSSGRDILYASLGRAKSRYQVKEPELPQEILYKRHSVADPRQSTYNSNNTEPLSHLYSHQSRNQTEKHFVTENSVSRGYPQNLSEDQRSVSHFDVKTAKSNDQQSANWQEPPSRTVSATGLEVEENNQNKSSVKSSPHLFKRGTKKIKSLLNIPEKRDSSPKRKTNSTTKTSGSSDTLLSEDNEHKPCQDEKHQSSVTVSVKSSDSSMLKRTNGRISGAPALAGESSAPRFSTEELHSDGCGKAPDRLYANSQESKQSLVQDTTTTATSQWQREPVRKGSYTLCVKGLHGISSDLLRVSVRIHFRAIGYRGIFSCASRRRFKALRERAFAPSFIPLPRDGVASTGGMARATVPYGCRDCTASNSTASSAHLRIDEDEELLQYIWSEYLHPKQYEWVLIVGYIVVFLCSLVGNALVCFAVWKNHHMRTVTNYFIVNLSFADILVTITCLPASLVVDITETWFFGDTLCRILPYLQTISVSVSVLTLSCIAQDRWYAICHPLKFKSTAKRARRSIILIWLVSCIIMIPQAVVMECTSLLPELLPELTNKTVLFTVCDEHWGDEIYPKVYHTCFFIVTYFAPLCLMVLAYIQICQKLWCQQIPGTSSVVQRKWKSLKCSAQTAGPGESVKIRTSAVSAEIKQMKARRKTARMLMVVLFVFAICYLPISILNIMKRVFGAFKNTNNRETVYAWFTFSHWLIYANSAANPIIYNFLSGKFREEFKGAFTCRCTSIGKKKDRVRTKMSTDSHKSLSTQVSHFDNVSRISDQVM</sequence>
<keyword evidence="12 18" id="KW-0675">Receptor</keyword>
<evidence type="ECO:0000256" key="13">
    <source>
        <dbReference type="ARBA" id="ARBA00023212"/>
    </source>
</evidence>
<dbReference type="GO" id="GO:0016499">
    <property type="term" value="F:orexin receptor activity"/>
    <property type="evidence" value="ECO:0007669"/>
    <property type="project" value="InterPro"/>
</dbReference>
<feature type="transmembrane region" description="Helical" evidence="16">
    <location>
        <begin position="1216"/>
        <end position="1235"/>
    </location>
</feature>
<evidence type="ECO:0000256" key="16">
    <source>
        <dbReference type="SAM" id="Phobius"/>
    </source>
</evidence>
<feature type="compositionally biased region" description="Polar residues" evidence="15">
    <location>
        <begin position="695"/>
        <end position="704"/>
    </location>
</feature>
<evidence type="ECO:0000256" key="5">
    <source>
        <dbReference type="ARBA" id="ARBA00022475"/>
    </source>
</evidence>
<dbReference type="Pfam" id="PF07894">
    <property type="entry name" value="SACK1"/>
    <property type="match status" value="1"/>
</dbReference>
<dbReference type="FunFam" id="3.30.870.10:FF:000004">
    <property type="entry name" value="protein FAM83H isoform X2"/>
    <property type="match status" value="1"/>
</dbReference>
<dbReference type="InterPro" id="IPR000276">
    <property type="entry name" value="GPCR_Rhodpsn"/>
</dbReference>
<keyword evidence="9" id="KW-0297">G-protein coupled receptor</keyword>
<keyword evidence="6" id="KW-0963">Cytoplasm</keyword>
<keyword evidence="7 16" id="KW-0812">Transmembrane</keyword>
<protein>
    <submittedName>
        <fullName evidence="18">Orexin receptor type 2</fullName>
    </submittedName>
</protein>
<keyword evidence="19" id="KW-1185">Reference proteome</keyword>
<name>A0A556U727_BAGYA</name>
<feature type="compositionally biased region" description="Low complexity" evidence="15">
    <location>
        <begin position="735"/>
        <end position="749"/>
    </location>
</feature>
<dbReference type="OrthoDB" id="8443577at2759"/>
<dbReference type="GO" id="GO:0005737">
    <property type="term" value="C:cytoplasm"/>
    <property type="evidence" value="ECO:0007669"/>
    <property type="project" value="TreeGrafter"/>
</dbReference>
<evidence type="ECO:0000256" key="10">
    <source>
        <dbReference type="ARBA" id="ARBA00023136"/>
    </source>
</evidence>
<evidence type="ECO:0000256" key="8">
    <source>
        <dbReference type="ARBA" id="ARBA00022989"/>
    </source>
</evidence>
<evidence type="ECO:0000256" key="14">
    <source>
        <dbReference type="ARBA" id="ARBA00023224"/>
    </source>
</evidence>
<dbReference type="PANTHER" id="PTHR16181">
    <property type="entry name" value="PROTEIN FAM83A-RELATED"/>
    <property type="match status" value="1"/>
</dbReference>
<feature type="transmembrane region" description="Helical" evidence="16">
    <location>
        <begin position="964"/>
        <end position="989"/>
    </location>
</feature>
<dbReference type="PRINTS" id="PR01012">
    <property type="entry name" value="NRPEPTIDEYR"/>
</dbReference>
<comment type="subcellular location">
    <subcellularLocation>
        <location evidence="2">Cell membrane</location>
        <topology evidence="2">Multi-pass membrane protein</topology>
    </subcellularLocation>
    <subcellularLocation>
        <location evidence="1">Cytoplasm</location>
        <location evidence="1">Cytoskeleton</location>
    </subcellularLocation>
</comment>
<dbReference type="GO" id="GO:0019901">
    <property type="term" value="F:protein kinase binding"/>
    <property type="evidence" value="ECO:0007669"/>
    <property type="project" value="TreeGrafter"/>
</dbReference>
<keyword evidence="13" id="KW-0206">Cytoskeleton</keyword>
<dbReference type="InterPro" id="IPR012461">
    <property type="entry name" value="SACK1"/>
</dbReference>
<feature type="compositionally biased region" description="Basic residues" evidence="15">
    <location>
        <begin position="708"/>
        <end position="717"/>
    </location>
</feature>
<feature type="domain" description="G-protein coupled receptors family 1 profile" evidence="17">
    <location>
        <begin position="980"/>
        <end position="1277"/>
    </location>
</feature>
<feature type="transmembrane region" description="Helical" evidence="16">
    <location>
        <begin position="1001"/>
        <end position="1021"/>
    </location>
</feature>
<evidence type="ECO:0000256" key="7">
    <source>
        <dbReference type="ARBA" id="ARBA00022692"/>
    </source>
</evidence>
<dbReference type="Proteomes" id="UP000319801">
    <property type="component" value="Unassembled WGS sequence"/>
</dbReference>
<evidence type="ECO:0000259" key="17">
    <source>
        <dbReference type="PROSITE" id="PS50262"/>
    </source>
</evidence>
<dbReference type="Pfam" id="PF03827">
    <property type="entry name" value="Orexin_rec2"/>
    <property type="match status" value="1"/>
</dbReference>
<feature type="compositionally biased region" description="Polar residues" evidence="15">
    <location>
        <begin position="86"/>
        <end position="100"/>
    </location>
</feature>
<dbReference type="FunFam" id="1.20.1070.10:FF:000075">
    <property type="entry name" value="orexin receptor type 2"/>
    <property type="match status" value="1"/>
</dbReference>
<dbReference type="InterPro" id="IPR000611">
    <property type="entry name" value="NPY_rcpt"/>
</dbReference>
<dbReference type="InterPro" id="IPR050944">
    <property type="entry name" value="FAM83"/>
</dbReference>
<evidence type="ECO:0000256" key="12">
    <source>
        <dbReference type="ARBA" id="ARBA00023170"/>
    </source>
</evidence>
<dbReference type="SUPFAM" id="SSF81321">
    <property type="entry name" value="Family A G protein-coupled receptor-like"/>
    <property type="match status" value="1"/>
</dbReference>
<dbReference type="InterPro" id="IPR004060">
    <property type="entry name" value="Orexin_rcpt_2"/>
</dbReference>
<dbReference type="Gene3D" id="1.20.1070.10">
    <property type="entry name" value="Rhodopsin 7-helix transmembrane proteins"/>
    <property type="match status" value="1"/>
</dbReference>
<feature type="region of interest" description="Disordered" evidence="15">
    <location>
        <begin position="666"/>
        <end position="815"/>
    </location>
</feature>
<feature type="transmembrane region" description="Helical" evidence="16">
    <location>
        <begin position="1135"/>
        <end position="1157"/>
    </location>
</feature>
<accession>A0A556U727</accession>
<dbReference type="GO" id="GO:0022410">
    <property type="term" value="P:circadian sleep/wake cycle process"/>
    <property type="evidence" value="ECO:0007669"/>
    <property type="project" value="InterPro"/>
</dbReference>
<organism evidence="18 19">
    <name type="scientific">Bagarius yarrelli</name>
    <name type="common">Goonch</name>
    <name type="synonym">Bagrus yarrelli</name>
    <dbReference type="NCBI Taxonomy" id="175774"/>
    <lineage>
        <taxon>Eukaryota</taxon>
        <taxon>Metazoa</taxon>
        <taxon>Chordata</taxon>
        <taxon>Craniata</taxon>
        <taxon>Vertebrata</taxon>
        <taxon>Euteleostomi</taxon>
        <taxon>Actinopterygii</taxon>
        <taxon>Neopterygii</taxon>
        <taxon>Teleostei</taxon>
        <taxon>Ostariophysi</taxon>
        <taxon>Siluriformes</taxon>
        <taxon>Sisoridae</taxon>
        <taxon>Sisorinae</taxon>
        <taxon>Bagarius</taxon>
    </lineage>
</organism>
<comment type="similarity">
    <text evidence="3">Belongs to the FAM83 family.</text>
</comment>
<reference evidence="18 19" key="1">
    <citation type="journal article" date="2019" name="Genome Biol. Evol.">
        <title>Whole-Genome Sequencing of the Giant Devil Catfish, Bagarius yarrelli.</title>
        <authorList>
            <person name="Jiang W."/>
            <person name="Lv Y."/>
            <person name="Cheng L."/>
            <person name="Yang K."/>
            <person name="Chao B."/>
            <person name="Wang X."/>
            <person name="Li Y."/>
            <person name="Pan X."/>
            <person name="You X."/>
            <person name="Zhang Y."/>
            <person name="Yang J."/>
            <person name="Li J."/>
            <person name="Zhang X."/>
            <person name="Liu S."/>
            <person name="Sun C."/>
            <person name="Yang J."/>
            <person name="Shi Q."/>
        </authorList>
    </citation>
    <scope>NUCLEOTIDE SEQUENCE [LARGE SCALE GENOMIC DNA]</scope>
    <source>
        <strain evidence="18">JWS20170419001</strain>
        <tissue evidence="18">Muscle</tissue>
    </source>
</reference>
<evidence type="ECO:0000256" key="1">
    <source>
        <dbReference type="ARBA" id="ARBA00004245"/>
    </source>
</evidence>
<feature type="compositionally biased region" description="Low complexity" evidence="15">
    <location>
        <begin position="764"/>
        <end position="776"/>
    </location>
</feature>
<proteinExistence type="inferred from homology"/>
<dbReference type="PRINTS" id="PR00237">
    <property type="entry name" value="GPCRRHODOPSN"/>
</dbReference>
<evidence type="ECO:0000256" key="2">
    <source>
        <dbReference type="ARBA" id="ARBA00004651"/>
    </source>
</evidence>
<evidence type="ECO:0000256" key="4">
    <source>
        <dbReference type="ARBA" id="ARBA00010663"/>
    </source>
</evidence>
<feature type="compositionally biased region" description="Basic and acidic residues" evidence="15">
    <location>
        <begin position="751"/>
        <end position="763"/>
    </location>
</feature>
<feature type="compositionally biased region" description="Polar residues" evidence="15">
    <location>
        <begin position="669"/>
        <end position="687"/>
    </location>
</feature>
<dbReference type="Pfam" id="PF00001">
    <property type="entry name" value="7tm_1"/>
    <property type="match status" value="1"/>
</dbReference>
<keyword evidence="8 16" id="KW-1133">Transmembrane helix</keyword>
<evidence type="ECO:0000256" key="11">
    <source>
        <dbReference type="ARBA" id="ARBA00023157"/>
    </source>
</evidence>
<keyword evidence="14" id="KW-0807">Transducer</keyword>
<dbReference type="SUPFAM" id="SSF56024">
    <property type="entry name" value="Phospholipase D/nuclease"/>
    <property type="match status" value="1"/>
</dbReference>
<dbReference type="GO" id="GO:0005856">
    <property type="term" value="C:cytoskeleton"/>
    <property type="evidence" value="ECO:0007669"/>
    <property type="project" value="UniProtKB-SubCell"/>
</dbReference>
<dbReference type="GO" id="GO:0004983">
    <property type="term" value="F:neuropeptide Y receptor activity"/>
    <property type="evidence" value="ECO:0007669"/>
    <property type="project" value="InterPro"/>
</dbReference>
<keyword evidence="11" id="KW-1015">Disulfide bond</keyword>
<keyword evidence="10 16" id="KW-0472">Membrane</keyword>
<dbReference type="EMBL" id="VCAZ01000057">
    <property type="protein sequence ID" value="TSN48470.1"/>
    <property type="molecule type" value="Genomic_DNA"/>
</dbReference>
<dbReference type="PANTHER" id="PTHR16181:SF29">
    <property type="entry name" value="PROTEIN FAM83A-RELATED"/>
    <property type="match status" value="1"/>
</dbReference>
<evidence type="ECO:0000256" key="6">
    <source>
        <dbReference type="ARBA" id="ARBA00022490"/>
    </source>
</evidence>
<gene>
    <name evidence="18" type="ORF">Baya_8985</name>
</gene>
<feature type="compositionally biased region" description="Polar residues" evidence="15">
    <location>
        <begin position="610"/>
        <end position="623"/>
    </location>
</feature>
<comment type="similarity">
    <text evidence="4">Belongs to the G-protein coupled receptor 1 family.</text>
</comment>
<comment type="caution">
    <text evidence="18">The sequence shown here is derived from an EMBL/GenBank/DDBJ whole genome shotgun (WGS) entry which is preliminary data.</text>
</comment>